<dbReference type="GO" id="GO:0016328">
    <property type="term" value="C:lateral plasma membrane"/>
    <property type="evidence" value="ECO:0007669"/>
    <property type="project" value="TreeGrafter"/>
</dbReference>
<dbReference type="PANTHER" id="PTHR12658:SF0">
    <property type="entry name" value="TUBULIN-SPECIFIC CHAPERONE D"/>
    <property type="match status" value="1"/>
</dbReference>
<dbReference type="InterPro" id="IPR022577">
    <property type="entry name" value="TBCD_C"/>
</dbReference>
<reference evidence="7" key="1">
    <citation type="submission" date="2017-10" db="EMBL/GenBank/DDBJ databases">
        <title>Rapid genome shrinkage in a self-fertile nematode reveals novel sperm competition proteins.</title>
        <authorList>
            <person name="Yin D."/>
            <person name="Schwarz E.M."/>
            <person name="Thomas C.G."/>
            <person name="Felde R.L."/>
            <person name="Korf I.F."/>
            <person name="Cutter A.D."/>
            <person name="Schartner C.M."/>
            <person name="Ralston E.J."/>
            <person name="Meyer B.J."/>
            <person name="Haag E.S."/>
        </authorList>
    </citation>
    <scope>NUCLEOTIDE SEQUENCE [LARGE SCALE GENOMIC DNA]</scope>
    <source>
        <strain evidence="7">JU1422</strain>
    </source>
</reference>
<dbReference type="GO" id="GO:0048487">
    <property type="term" value="F:beta-tubulin binding"/>
    <property type="evidence" value="ECO:0007669"/>
    <property type="project" value="InterPro"/>
</dbReference>
<dbReference type="GO" id="GO:0007021">
    <property type="term" value="P:tubulin complex assembly"/>
    <property type="evidence" value="ECO:0007669"/>
    <property type="project" value="InterPro"/>
</dbReference>
<feature type="domain" description="Tubulin-folding cofactor D C-terminal" evidence="4">
    <location>
        <begin position="883"/>
        <end position="1061"/>
    </location>
</feature>
<dbReference type="InterPro" id="IPR016024">
    <property type="entry name" value="ARM-type_fold"/>
</dbReference>
<keyword evidence="3" id="KW-0143">Chaperone</keyword>
<dbReference type="Gene3D" id="1.25.10.10">
    <property type="entry name" value="Leucine-rich Repeat Variant"/>
    <property type="match status" value="1"/>
</dbReference>
<dbReference type="SUPFAM" id="SSF48371">
    <property type="entry name" value="ARM repeat"/>
    <property type="match status" value="2"/>
</dbReference>
<proteinExistence type="inferred from homology"/>
<evidence type="ECO:0000259" key="5">
    <source>
        <dbReference type="Pfam" id="PF25767"/>
    </source>
</evidence>
<organism evidence="6 7">
    <name type="scientific">Caenorhabditis nigoni</name>
    <dbReference type="NCBI Taxonomy" id="1611254"/>
    <lineage>
        <taxon>Eukaryota</taxon>
        <taxon>Metazoa</taxon>
        <taxon>Ecdysozoa</taxon>
        <taxon>Nematoda</taxon>
        <taxon>Chromadorea</taxon>
        <taxon>Rhabditida</taxon>
        <taxon>Rhabditina</taxon>
        <taxon>Rhabditomorpha</taxon>
        <taxon>Rhabditoidea</taxon>
        <taxon>Rhabditidae</taxon>
        <taxon>Peloderinae</taxon>
        <taxon>Caenorhabditis</taxon>
    </lineage>
</organism>
<dbReference type="Pfam" id="PF23579">
    <property type="entry name" value="ARM_TBCD"/>
    <property type="match status" value="1"/>
</dbReference>
<accession>A0A2G5VE79</accession>
<dbReference type="EMBL" id="PDUG01000001">
    <property type="protein sequence ID" value="PIC50074.1"/>
    <property type="molecule type" value="Genomic_DNA"/>
</dbReference>
<dbReference type="GO" id="GO:0005096">
    <property type="term" value="F:GTPase activator activity"/>
    <property type="evidence" value="ECO:0007669"/>
    <property type="project" value="InterPro"/>
</dbReference>
<dbReference type="InterPro" id="IPR011989">
    <property type="entry name" value="ARM-like"/>
</dbReference>
<dbReference type="Pfam" id="PF12612">
    <property type="entry name" value="TFCD_C"/>
    <property type="match status" value="1"/>
</dbReference>
<feature type="domain" description="Tubulin-folding cofactor D ARM repeats" evidence="5">
    <location>
        <begin position="288"/>
        <end position="532"/>
    </location>
</feature>
<dbReference type="Proteomes" id="UP000230233">
    <property type="component" value="Chromosome I"/>
</dbReference>
<dbReference type="GO" id="GO:0034333">
    <property type="term" value="P:adherens junction assembly"/>
    <property type="evidence" value="ECO:0007669"/>
    <property type="project" value="TreeGrafter"/>
</dbReference>
<dbReference type="PANTHER" id="PTHR12658">
    <property type="entry name" value="BETA-TUBULIN COFACTOR D"/>
    <property type="match status" value="1"/>
</dbReference>
<evidence type="ECO:0000256" key="1">
    <source>
        <dbReference type="ARBA" id="ARBA00006853"/>
    </source>
</evidence>
<evidence type="ECO:0000259" key="4">
    <source>
        <dbReference type="Pfam" id="PF12612"/>
    </source>
</evidence>
<keyword evidence="7" id="KW-1185">Reference proteome</keyword>
<dbReference type="STRING" id="1611254.A0A2G5VE79"/>
<evidence type="ECO:0000313" key="6">
    <source>
        <dbReference type="EMBL" id="PIC50074.1"/>
    </source>
</evidence>
<comment type="caution">
    <text evidence="6">The sequence shown here is derived from an EMBL/GenBank/DDBJ whole genome shotgun (WGS) entry which is preliminary data.</text>
</comment>
<dbReference type="GO" id="GO:0070830">
    <property type="term" value="P:bicellular tight junction assembly"/>
    <property type="evidence" value="ECO:0007669"/>
    <property type="project" value="TreeGrafter"/>
</dbReference>
<evidence type="ECO:0000313" key="7">
    <source>
        <dbReference type="Proteomes" id="UP000230233"/>
    </source>
</evidence>
<dbReference type="GO" id="GO:0007023">
    <property type="term" value="P:post-chaperonin tubulin folding pathway"/>
    <property type="evidence" value="ECO:0007669"/>
    <property type="project" value="InterPro"/>
</dbReference>
<evidence type="ECO:0000256" key="3">
    <source>
        <dbReference type="ARBA" id="ARBA00023186"/>
    </source>
</evidence>
<dbReference type="OrthoDB" id="10253476at2759"/>
<dbReference type="InterPro" id="IPR033162">
    <property type="entry name" value="TBCD"/>
</dbReference>
<dbReference type="FunFam" id="1.25.10.10:FF:001832">
    <property type="entry name" value="Tubulin-specific chaperone D"/>
    <property type="match status" value="1"/>
</dbReference>
<dbReference type="InterPro" id="IPR058033">
    <property type="entry name" value="ARM_TBCD_2nd"/>
</dbReference>
<dbReference type="AlphaFoldDB" id="A0A2G5VE79"/>
<protein>
    <recommendedName>
        <fullName evidence="2">Tubulin-specific chaperone D</fullName>
    </recommendedName>
</protein>
<sequence>MDDDVVDETGDGIIGCLPSTVDIHHIEELNDLIGQLPALFESTEVDETAVDISFVRYSRIIHLYQEQPRLLDKWIPGFVDLLVDYVTLLENGRSQNAELNRVTREAMNYISELCIVRGSKTIVRLLPHQVHLLDPLLKTLEFYQSSSLTDHNQRNLLLMWLWIVVKNPFDLKKFDPTGDPDNVITRIMNVAFHYMEWDWNRTQTSAALVIAQCLSRADGLPKVPSFLSRVLDSIKKHHESKKSLLSNLILLLAILKHVDRRVLVNHVSNMYEELGFLYPIDEKKGVLINKCLVKVIQRIGLIALKPRTCKWSYSRGKRLLEGVLNEAEHDMPESTNDHNANSEMVDDESEELENPQIVEWTLVHVLEALSHSDTAVRWSAAKGVGRITVRLPNLDLATQVVGSIISGHFGEVAEYSSWHSHGACMAIAELAHRGVLLPHILEDVVPALEFSLVFEDAMGKHQYGNQVRDAACYAVWAISRTYEPSMIAPYLQRLAASLLCGALFDREVNLRRAASAALQEMVGRQKNVADGISLIQLVDYFAVTNRQKCYEKHCVPVAQYPSYSSVILRHLITKKVVHWDEKIREQAATSLEMICKQSLTMVSDNYYIESIDNFLKASCGARTSPLLRHGYLLAAGHLIKGLAFRGVDMSSTFTDVARVPAVLRPFCDKTTQPGALIRRTLCKFIELISASKKVPLPEDELKTWTDVLLDLVVDPRESIQSLAKVAAAEFSKTFLSKNGELMQAVKAKILNSLVKCSEESERTGMGLLCEVLHQDVIDFEIFDALCNTILSSNATDTKWAIARQQAVLAITRISVQAPTDIFSRIGEKCFETLYKAMTDYTTNSKGDVGRFVREASMGAMADILILAKTEPSFLDQHVVKSARHIVQQSVERIGRTREVCYSIYRHHFRNHFQRACEALLKLIKCEITGRRLPHIDLLRSIYVDPKEFIADRALLQLAPLLSLAEDYYENLILGIVVSAGGLAEGTQKTAKQLLLEYQRDICEDKPRFDKFLKTFSIMFQNSRKVARIANSFMQVLPQTLGNLGVYEECPEESDAILNIVENMKVIAVHSSLMSRQRLSIDSLAELLNCGKKSKVYRTALTMVRLLESHLLFNDKVEIQILDSLGSPQPVLRKSAAERLYEHLCCAEEADNDVLELLATTNWQDESDTVLKKKASGIAEKSVSNMDLSHLTDEDMLIIDMYTACEMKGPDKTFTEPNILRHVDELYCCPGYTVSKLKEFDKSVCQLLSQSKDFQACGIGAWKLVPIVSSKKSKK</sequence>
<comment type="similarity">
    <text evidence="1">Belongs to the TBCD family.</text>
</comment>
<name>A0A2G5VE79_9PELO</name>
<dbReference type="GO" id="GO:0000226">
    <property type="term" value="P:microtubule cytoskeleton organization"/>
    <property type="evidence" value="ECO:0007669"/>
    <property type="project" value="TreeGrafter"/>
</dbReference>
<gene>
    <name evidence="6" type="primary">Cni-tbcd-1</name>
    <name evidence="6" type="synonym">Cnig_chr_I.g1122</name>
    <name evidence="6" type="ORF">B9Z55_001122</name>
</gene>
<dbReference type="Pfam" id="PF25767">
    <property type="entry name" value="ARM_TBCD_2nd"/>
    <property type="match status" value="1"/>
</dbReference>
<evidence type="ECO:0000256" key="2">
    <source>
        <dbReference type="ARBA" id="ARBA00015003"/>
    </source>
</evidence>